<dbReference type="EMBL" id="BMNG01000004">
    <property type="protein sequence ID" value="GGO40668.1"/>
    <property type="molecule type" value="Genomic_DNA"/>
</dbReference>
<keyword evidence="3" id="KW-1185">Reference proteome</keyword>
<proteinExistence type="predicted"/>
<evidence type="ECO:0000313" key="2">
    <source>
        <dbReference type="EMBL" id="GGO40668.1"/>
    </source>
</evidence>
<feature type="compositionally biased region" description="Low complexity" evidence="1">
    <location>
        <begin position="110"/>
        <end position="123"/>
    </location>
</feature>
<evidence type="ECO:0000313" key="3">
    <source>
        <dbReference type="Proteomes" id="UP000656881"/>
    </source>
</evidence>
<feature type="region of interest" description="Disordered" evidence="1">
    <location>
        <begin position="110"/>
        <end position="201"/>
    </location>
</feature>
<feature type="compositionally biased region" description="Low complexity" evidence="1">
    <location>
        <begin position="141"/>
        <end position="150"/>
    </location>
</feature>
<feature type="region of interest" description="Disordered" evidence="1">
    <location>
        <begin position="280"/>
        <end position="313"/>
    </location>
</feature>
<evidence type="ECO:0000256" key="1">
    <source>
        <dbReference type="SAM" id="MobiDB-lite"/>
    </source>
</evidence>
<comment type="caution">
    <text evidence="2">The sequence shown here is derived from an EMBL/GenBank/DDBJ whole genome shotgun (WGS) entry which is preliminary data.</text>
</comment>
<accession>A0ABQ2LN66</accession>
<feature type="compositionally biased region" description="Basic and acidic residues" evidence="1">
    <location>
        <begin position="36"/>
        <end position="49"/>
    </location>
</feature>
<protein>
    <submittedName>
        <fullName evidence="2">Uncharacterized protein</fullName>
    </submittedName>
</protein>
<reference evidence="3" key="1">
    <citation type="journal article" date="2019" name="Int. J. Syst. Evol. Microbiol.">
        <title>The Global Catalogue of Microorganisms (GCM) 10K type strain sequencing project: providing services to taxonomists for standard genome sequencing and annotation.</title>
        <authorList>
            <consortium name="The Broad Institute Genomics Platform"/>
            <consortium name="The Broad Institute Genome Sequencing Center for Infectious Disease"/>
            <person name="Wu L."/>
            <person name="Ma J."/>
        </authorList>
    </citation>
    <scope>NUCLEOTIDE SEQUENCE [LARGE SCALE GENOMIC DNA]</scope>
    <source>
        <strain evidence="3">CGMCC 4.7349</strain>
    </source>
</reference>
<feature type="region of interest" description="Disordered" evidence="1">
    <location>
        <begin position="1"/>
        <end position="73"/>
    </location>
</feature>
<gene>
    <name evidence="2" type="ORF">GCM10012286_19090</name>
</gene>
<sequence length="313" mass="33237">MDDGVTDGETLGRETMDREARDAALSRRLRSAAHGHRPDRERMLARVERGMAGGRDGARAPRTPRARRGREEGASWLRVAGTTVAVAGVFAAGGYGVATAVRGDDVDARTVATTPSTPPAASVPAPPPAESDRTKRPPRRPASGSPPASGTQPAKPAEPTKPTRPPAAQRPPASSKPPRATPGAGLVRTDGRIGPGSNPYWSQSDITVGVRKPLTALTVELRVARSGEVADTGNWHSLPVEDFDVSVRERDGYLRYRWTLRAGRTVPAGQYVFAGQYNHQAGERDERDDSYAVEAGTSGEQGEWKGDVGPASK</sequence>
<feature type="compositionally biased region" description="Low complexity" evidence="1">
    <location>
        <begin position="170"/>
        <end position="182"/>
    </location>
</feature>
<organism evidence="2 3">
    <name type="scientific">Streptomyces lasiicapitis</name>
    <dbReference type="NCBI Taxonomy" id="1923961"/>
    <lineage>
        <taxon>Bacteria</taxon>
        <taxon>Bacillati</taxon>
        <taxon>Actinomycetota</taxon>
        <taxon>Actinomycetes</taxon>
        <taxon>Kitasatosporales</taxon>
        <taxon>Streptomycetaceae</taxon>
        <taxon>Streptomyces</taxon>
    </lineage>
</organism>
<feature type="compositionally biased region" description="Basic and acidic residues" evidence="1">
    <location>
        <begin position="10"/>
        <end position="25"/>
    </location>
</feature>
<name>A0ABQ2LN66_9ACTN</name>
<feature type="compositionally biased region" description="Basic and acidic residues" evidence="1">
    <location>
        <begin position="281"/>
        <end position="290"/>
    </location>
</feature>
<dbReference type="Proteomes" id="UP000656881">
    <property type="component" value="Unassembled WGS sequence"/>
</dbReference>